<dbReference type="InterPro" id="IPR045055">
    <property type="entry name" value="DNA2/NAM7-like"/>
</dbReference>
<sequence length="967" mass="106117">MRRRGSALLASRRPRSGLTPSMNSLHKKLLAWKYEDSGDMPPDARTTTYKTIPDTFTDCDSYAGVFEPLLLLECWAQFQRAKEETAASEPSEATLQSRMCVDEFQDITFEMAIADMDDVADHDVLVLTESMSREKRYAKGITAVGLSGQIGRQGDAGSTANPALLNRPTILGKVQSRVFGRDNVQVVVRVFMQGVRLAQFLNKLVLKSVWVFIKLYGLTPMHREYAALRSLPYLDRQLVQEILVPRPVRHQMLGKLDVEKCMRMHALNQPQAEAVVAAVNRSNGFTLIQGPPGTGKTKTILGLAGALISQAKKQLSDDYKPYTPAGPDAEAPPTAKKNNKLLICAPSNAAVDEIVKRLKQGIRDDTGKTFFPSVVRVGMSDSVSSTVRDTTLDFLLDKALNSYGGVNGTKGTAGDENDISAAQDALLTSVSGHRGSDGRVVDMAARAKVARASAVETQRSLRKRLDDVNVRRRELDQRMQTIDPSNMAEMREFRQKFGKLNEEKKRVCAQLDSERERGREAARTIDSTKHKIRLQILQTTDILCCTLSGSGHDMMASIQCSFDTCHYRRGCAERRAGVPDPAQVRLPAVHSWSEIRTSCHRRYCRRLRCSTCTTRACLSGSRRTAPSRSICSASSTACTPRSRGSRPCSSTTPSSRTVLGWLRSRLRRGTPAASSRHSASSISARVRRSRASRTRCSTWPRRALQCSLVQHLCISFPSLPMKQTIGVITPYKQQKSTLVRQFQSCFGQAVTDAIEFNTVDGFQGQEKDIIIFSCVRAGGSGVGFLADERRMNVGLTRARKSMFVLGNSDLLVVSPLWRKLIDDAKQRSLLLDCKLPLFGRYLGNAATCDNLTRDPKDAMDTAADGEGDRAEFILEAFNDSELKRANAAAATPAVPAVKQIAAQHRSSLEPSCRQGDQAICAGVTGSICKARCQPARGWPSSCLQAATADSTGANACSAPASAPRHRR</sequence>
<dbReference type="Pfam" id="PF23576">
    <property type="entry name" value="SEN1_barrel"/>
    <property type="match status" value="1"/>
</dbReference>
<dbReference type="Gene3D" id="3.40.50.300">
    <property type="entry name" value="P-loop containing nucleotide triphosphate hydrolases"/>
    <property type="match status" value="2"/>
</dbReference>
<feature type="domain" description="DNA2/NAM7 helicase helicase" evidence="7">
    <location>
        <begin position="267"/>
        <end position="565"/>
    </location>
</feature>
<comment type="similarity">
    <text evidence="1">Belongs to the DNA2/NAM7 helicase family.</text>
</comment>
<dbReference type="PANTHER" id="PTHR10887:SF495">
    <property type="entry name" value="HELICASE SENATAXIN ISOFORM X1-RELATED"/>
    <property type="match status" value="1"/>
</dbReference>
<protein>
    <recommendedName>
        <fullName evidence="12">P-loop containing nucleoside triphosphate hydrolase protein</fullName>
    </recommendedName>
</protein>
<keyword evidence="3" id="KW-0378">Hydrolase</keyword>
<dbReference type="CDD" id="cd18808">
    <property type="entry name" value="SF1_C_Upf1"/>
    <property type="match status" value="1"/>
</dbReference>
<comment type="caution">
    <text evidence="10">The sequence shown here is derived from an EMBL/GenBank/DDBJ whole genome shotgun (WGS) entry which is preliminary data.</text>
</comment>
<evidence type="ECO:0008006" key="12">
    <source>
        <dbReference type="Google" id="ProtNLM"/>
    </source>
</evidence>
<feature type="domain" description="DNA2/NAM7 helicase-like C-terminal" evidence="8">
    <location>
        <begin position="705"/>
        <end position="808"/>
    </location>
</feature>
<dbReference type="AlphaFoldDB" id="A0A1Y1WDJ4"/>
<evidence type="ECO:0000259" key="9">
    <source>
        <dbReference type="Pfam" id="PF23576"/>
    </source>
</evidence>
<dbReference type="PANTHER" id="PTHR10887">
    <property type="entry name" value="DNA2/NAM7 HELICASE FAMILY"/>
    <property type="match status" value="1"/>
</dbReference>
<dbReference type="EMBL" id="MCFD01000004">
    <property type="protein sequence ID" value="ORX71599.1"/>
    <property type="molecule type" value="Genomic_DNA"/>
</dbReference>
<evidence type="ECO:0000256" key="6">
    <source>
        <dbReference type="SAM" id="MobiDB-lite"/>
    </source>
</evidence>
<keyword evidence="2" id="KW-0547">Nucleotide-binding</keyword>
<feature type="compositionally biased region" description="Low complexity" evidence="6">
    <location>
        <begin position="1"/>
        <end position="11"/>
    </location>
</feature>
<evidence type="ECO:0000259" key="7">
    <source>
        <dbReference type="Pfam" id="PF13086"/>
    </source>
</evidence>
<proteinExistence type="inferred from homology"/>
<gene>
    <name evidence="10" type="ORF">DL89DRAFT_129430</name>
</gene>
<dbReference type="GO" id="GO:0005694">
    <property type="term" value="C:chromosome"/>
    <property type="evidence" value="ECO:0007669"/>
    <property type="project" value="UniProtKB-ARBA"/>
</dbReference>
<evidence type="ECO:0000256" key="2">
    <source>
        <dbReference type="ARBA" id="ARBA00022741"/>
    </source>
</evidence>
<evidence type="ECO:0000259" key="8">
    <source>
        <dbReference type="Pfam" id="PF13087"/>
    </source>
</evidence>
<reference evidence="10 11" key="1">
    <citation type="submission" date="2016-07" db="EMBL/GenBank/DDBJ databases">
        <title>Pervasive Adenine N6-methylation of Active Genes in Fungi.</title>
        <authorList>
            <consortium name="DOE Joint Genome Institute"/>
            <person name="Mondo S.J."/>
            <person name="Dannebaum R.O."/>
            <person name="Kuo R.C."/>
            <person name="Labutti K."/>
            <person name="Haridas S."/>
            <person name="Kuo A."/>
            <person name="Salamov A."/>
            <person name="Ahrendt S.R."/>
            <person name="Lipzen A."/>
            <person name="Sullivan W."/>
            <person name="Andreopoulos W.B."/>
            <person name="Clum A."/>
            <person name="Lindquist E."/>
            <person name="Daum C."/>
            <person name="Ramamoorthy G.K."/>
            <person name="Gryganskyi A."/>
            <person name="Culley D."/>
            <person name="Magnuson J.K."/>
            <person name="James T.Y."/>
            <person name="O'Malley M.A."/>
            <person name="Stajich J.E."/>
            <person name="Spatafora J.W."/>
            <person name="Visel A."/>
            <person name="Grigoriev I.V."/>
        </authorList>
    </citation>
    <scope>NUCLEOTIDE SEQUENCE [LARGE SCALE GENOMIC DNA]</scope>
    <source>
        <strain evidence="10 11">ATCC 12442</strain>
    </source>
</reference>
<dbReference type="GO" id="GO:0016787">
    <property type="term" value="F:hydrolase activity"/>
    <property type="evidence" value="ECO:0007669"/>
    <property type="project" value="UniProtKB-KW"/>
</dbReference>
<dbReference type="InterPro" id="IPR056474">
    <property type="entry name" value="SEN1_barrel"/>
</dbReference>
<dbReference type="GO" id="GO:0005524">
    <property type="term" value="F:ATP binding"/>
    <property type="evidence" value="ECO:0007669"/>
    <property type="project" value="UniProtKB-KW"/>
</dbReference>
<dbReference type="InterPro" id="IPR041677">
    <property type="entry name" value="DNA2/NAM7_AAA_11"/>
</dbReference>
<dbReference type="Pfam" id="PF13086">
    <property type="entry name" value="AAA_11"/>
    <property type="match status" value="1"/>
</dbReference>
<keyword evidence="4" id="KW-0347">Helicase</keyword>
<dbReference type="InterPro" id="IPR047187">
    <property type="entry name" value="SF1_C_Upf1"/>
</dbReference>
<dbReference type="Proteomes" id="UP000193922">
    <property type="component" value="Unassembled WGS sequence"/>
</dbReference>
<evidence type="ECO:0000256" key="3">
    <source>
        <dbReference type="ARBA" id="ARBA00022801"/>
    </source>
</evidence>
<dbReference type="STRING" id="61395.A0A1Y1WDJ4"/>
<dbReference type="SUPFAM" id="SSF52540">
    <property type="entry name" value="P-loop containing nucleoside triphosphate hydrolases"/>
    <property type="match status" value="1"/>
</dbReference>
<dbReference type="GeneID" id="63799954"/>
<dbReference type="InterPro" id="IPR041679">
    <property type="entry name" value="DNA2/NAM7-like_C"/>
</dbReference>
<organism evidence="10 11">
    <name type="scientific">Linderina pennispora</name>
    <dbReference type="NCBI Taxonomy" id="61395"/>
    <lineage>
        <taxon>Eukaryota</taxon>
        <taxon>Fungi</taxon>
        <taxon>Fungi incertae sedis</taxon>
        <taxon>Zoopagomycota</taxon>
        <taxon>Kickxellomycotina</taxon>
        <taxon>Kickxellomycetes</taxon>
        <taxon>Kickxellales</taxon>
        <taxon>Kickxellaceae</taxon>
        <taxon>Linderina</taxon>
    </lineage>
</organism>
<dbReference type="GO" id="GO:0004386">
    <property type="term" value="F:helicase activity"/>
    <property type="evidence" value="ECO:0007669"/>
    <property type="project" value="UniProtKB-KW"/>
</dbReference>
<evidence type="ECO:0000256" key="4">
    <source>
        <dbReference type="ARBA" id="ARBA00022806"/>
    </source>
</evidence>
<dbReference type="FunFam" id="3.40.50.300:FF:000326">
    <property type="entry name" value="P-loop containing nucleoside triphosphate hydrolase"/>
    <property type="match status" value="1"/>
</dbReference>
<feature type="region of interest" description="Disordered" evidence="6">
    <location>
        <begin position="632"/>
        <end position="655"/>
    </location>
</feature>
<dbReference type="RefSeq" id="XP_040745114.1">
    <property type="nucleotide sequence ID" value="XM_040883306.1"/>
</dbReference>
<accession>A0A1Y1WDJ4</accession>
<feature type="compositionally biased region" description="Low complexity" evidence="6">
    <location>
        <begin position="638"/>
        <end position="655"/>
    </location>
</feature>
<evidence type="ECO:0000313" key="11">
    <source>
        <dbReference type="Proteomes" id="UP000193922"/>
    </source>
</evidence>
<feature type="region of interest" description="Disordered" evidence="6">
    <location>
        <begin position="1"/>
        <end position="20"/>
    </location>
</feature>
<evidence type="ECO:0000256" key="1">
    <source>
        <dbReference type="ARBA" id="ARBA00007913"/>
    </source>
</evidence>
<keyword evidence="5" id="KW-0067">ATP-binding</keyword>
<dbReference type="Pfam" id="PF13087">
    <property type="entry name" value="AAA_12"/>
    <property type="match status" value="1"/>
</dbReference>
<dbReference type="OrthoDB" id="6513042at2759"/>
<keyword evidence="11" id="KW-1185">Reference proteome</keyword>
<evidence type="ECO:0000313" key="10">
    <source>
        <dbReference type="EMBL" id="ORX71599.1"/>
    </source>
</evidence>
<feature type="domain" description="Helicase SEN1 beta-barrel" evidence="9">
    <location>
        <begin position="88"/>
        <end position="215"/>
    </location>
</feature>
<name>A0A1Y1WDJ4_9FUNG</name>
<dbReference type="InterPro" id="IPR027417">
    <property type="entry name" value="P-loop_NTPase"/>
</dbReference>
<evidence type="ECO:0000256" key="5">
    <source>
        <dbReference type="ARBA" id="ARBA00022840"/>
    </source>
</evidence>